<accession>A0AAX4IIS3</accession>
<keyword evidence="3" id="KW-1185">Reference proteome</keyword>
<evidence type="ECO:0000256" key="1">
    <source>
        <dbReference type="SAM" id="MobiDB-lite"/>
    </source>
</evidence>
<dbReference type="EMBL" id="CP137309">
    <property type="protein sequence ID" value="WQF83212.1"/>
    <property type="molecule type" value="Genomic_DNA"/>
</dbReference>
<feature type="region of interest" description="Disordered" evidence="1">
    <location>
        <begin position="1"/>
        <end position="30"/>
    </location>
</feature>
<reference evidence="3" key="1">
    <citation type="journal article" date="2023" name="bioRxiv">
        <title>Complete genome of the Medicago anthracnose fungus, Colletotrichum destructivum, reveals a mini-chromosome-like region within a core chromosome.</title>
        <authorList>
            <person name="Lapalu N."/>
            <person name="Simon A."/>
            <person name="Lu A."/>
            <person name="Plaumann P.-L."/>
            <person name="Amselem J."/>
            <person name="Pigne S."/>
            <person name="Auger A."/>
            <person name="Koch C."/>
            <person name="Dallery J.-F."/>
            <person name="O'Connell R.J."/>
        </authorList>
    </citation>
    <scope>NUCLEOTIDE SEQUENCE [LARGE SCALE GENOMIC DNA]</scope>
    <source>
        <strain evidence="3">CBS 520.97</strain>
    </source>
</reference>
<evidence type="ECO:0000313" key="2">
    <source>
        <dbReference type="EMBL" id="WQF83212.1"/>
    </source>
</evidence>
<gene>
    <name evidence="2" type="ORF">CDEST_08226</name>
</gene>
<dbReference type="KEGG" id="cdet:87944729"/>
<evidence type="ECO:0000313" key="3">
    <source>
        <dbReference type="Proteomes" id="UP001322277"/>
    </source>
</evidence>
<sequence length="94" mass="9871">MREKQQLPRIPENNAADGQRSDEPTTDSALGAVFHSSVIDSPVIQRKCPTDDDAGTRVVAVTVAVAVAAAATTSLTMVRDRRPPAAGSSSAFTY</sequence>
<dbReference type="AlphaFoldDB" id="A0AAX4IIS3"/>
<protein>
    <submittedName>
        <fullName evidence="2">Uncharacterized protein</fullName>
    </submittedName>
</protein>
<dbReference type="GeneID" id="87944729"/>
<organism evidence="2 3">
    <name type="scientific">Colletotrichum destructivum</name>
    <dbReference type="NCBI Taxonomy" id="34406"/>
    <lineage>
        <taxon>Eukaryota</taxon>
        <taxon>Fungi</taxon>
        <taxon>Dikarya</taxon>
        <taxon>Ascomycota</taxon>
        <taxon>Pezizomycotina</taxon>
        <taxon>Sordariomycetes</taxon>
        <taxon>Hypocreomycetidae</taxon>
        <taxon>Glomerellales</taxon>
        <taxon>Glomerellaceae</taxon>
        <taxon>Colletotrichum</taxon>
        <taxon>Colletotrichum destructivum species complex</taxon>
    </lineage>
</organism>
<dbReference type="RefSeq" id="XP_062780436.1">
    <property type="nucleotide sequence ID" value="XM_062924385.1"/>
</dbReference>
<dbReference type="Proteomes" id="UP001322277">
    <property type="component" value="Chromosome 5"/>
</dbReference>
<proteinExistence type="predicted"/>
<name>A0AAX4IIS3_9PEZI</name>